<dbReference type="InParanoid" id="A0A1C4ZT86"/>
<dbReference type="Pfam" id="PF01547">
    <property type="entry name" value="SBP_bac_1"/>
    <property type="match status" value="1"/>
</dbReference>
<keyword evidence="3 4" id="KW-0732">Signal</keyword>
<protein>
    <submittedName>
        <fullName evidence="5">Carbohydrate ABC transporter substrate-binding protein, CUT1 family</fullName>
    </submittedName>
</protein>
<dbReference type="AlphaFoldDB" id="A0A1C4ZT86"/>
<evidence type="ECO:0000256" key="4">
    <source>
        <dbReference type="SAM" id="SignalP"/>
    </source>
</evidence>
<accession>A0A1C4ZT86</accession>
<dbReference type="PANTHER" id="PTHR43649">
    <property type="entry name" value="ARABINOSE-BINDING PROTEIN-RELATED"/>
    <property type="match status" value="1"/>
</dbReference>
<evidence type="ECO:0000256" key="1">
    <source>
        <dbReference type="ARBA" id="ARBA00008520"/>
    </source>
</evidence>
<dbReference type="EMBL" id="LT607413">
    <property type="protein sequence ID" value="SCF36173.1"/>
    <property type="molecule type" value="Genomic_DNA"/>
</dbReference>
<gene>
    <name evidence="5" type="ORF">GA0070618_5741</name>
</gene>
<feature type="chain" id="PRO_5038860387" evidence="4">
    <location>
        <begin position="34"/>
        <end position="469"/>
    </location>
</feature>
<evidence type="ECO:0000256" key="3">
    <source>
        <dbReference type="ARBA" id="ARBA00022729"/>
    </source>
</evidence>
<proteinExistence type="inferred from homology"/>
<dbReference type="OrthoDB" id="9770625at2"/>
<reference evidence="6" key="1">
    <citation type="submission" date="2016-06" db="EMBL/GenBank/DDBJ databases">
        <authorList>
            <person name="Varghese N."/>
            <person name="Submissions Spin"/>
        </authorList>
    </citation>
    <scope>NUCLEOTIDE SEQUENCE [LARGE SCALE GENOMIC DNA]</scope>
    <source>
        <strain evidence="6">DSM 43816</strain>
    </source>
</reference>
<dbReference type="InterPro" id="IPR006059">
    <property type="entry name" value="SBP"/>
</dbReference>
<comment type="similarity">
    <text evidence="1">Belongs to the bacterial solute-binding protein 1 family.</text>
</comment>
<evidence type="ECO:0000313" key="5">
    <source>
        <dbReference type="EMBL" id="SCF36173.1"/>
    </source>
</evidence>
<feature type="signal peptide" evidence="4">
    <location>
        <begin position="1"/>
        <end position="33"/>
    </location>
</feature>
<name>A0A1C4ZT86_MICEC</name>
<dbReference type="SUPFAM" id="SSF53850">
    <property type="entry name" value="Periplasmic binding protein-like II"/>
    <property type="match status" value="1"/>
</dbReference>
<dbReference type="PROSITE" id="PS51257">
    <property type="entry name" value="PROKAR_LIPOPROTEIN"/>
    <property type="match status" value="1"/>
</dbReference>
<dbReference type="PANTHER" id="PTHR43649:SF34">
    <property type="entry name" value="ABC TRANSPORTER PERIPLASMIC-BINDING PROTEIN YCJN-RELATED"/>
    <property type="match status" value="1"/>
</dbReference>
<organism evidence="5 6">
    <name type="scientific">Micromonospora echinospora</name>
    <name type="common">Micromonospora purpurea</name>
    <dbReference type="NCBI Taxonomy" id="1877"/>
    <lineage>
        <taxon>Bacteria</taxon>
        <taxon>Bacillati</taxon>
        <taxon>Actinomycetota</taxon>
        <taxon>Actinomycetes</taxon>
        <taxon>Micromonosporales</taxon>
        <taxon>Micromonosporaceae</taxon>
        <taxon>Micromonospora</taxon>
    </lineage>
</organism>
<dbReference type="Proteomes" id="UP000198253">
    <property type="component" value="Chromosome I"/>
</dbReference>
<dbReference type="Gene3D" id="3.40.190.10">
    <property type="entry name" value="Periplasmic binding protein-like II"/>
    <property type="match status" value="1"/>
</dbReference>
<dbReference type="RefSeq" id="WP_088984375.1">
    <property type="nucleotide sequence ID" value="NZ_LT607413.1"/>
</dbReference>
<evidence type="ECO:0000256" key="2">
    <source>
        <dbReference type="ARBA" id="ARBA00022448"/>
    </source>
</evidence>
<evidence type="ECO:0000313" key="6">
    <source>
        <dbReference type="Proteomes" id="UP000198253"/>
    </source>
</evidence>
<keyword evidence="6" id="KW-1185">Reference proteome</keyword>
<keyword evidence="2" id="KW-0813">Transport</keyword>
<dbReference type="InterPro" id="IPR050490">
    <property type="entry name" value="Bact_solute-bd_prot1"/>
</dbReference>
<sequence>MRTRTSPPVRRSPVASALLAAVVIGTSSLAACASDDSADDGTLTVWSLENQTDRVQAAQAVADRFTARSGVKVKIVATDENQFTQLITSAAAAGDLPDVVGALPLSAVWQLSANEILDTAAADSVVKDLGADTFSGRALELTRNDGKQLAVPSDAWAQLLVYRKDLFAAAGLPAPDSYEAIAQAAQKLNAGGTAGITLATVANDAFTAQSVEFLGLGNGCELVDDKGAVTLDSKPCTETFGLYGDLARKYSVQGAQDVDSTRATYFAGKAAMVVWSSFILDEMAGLRNDARPNCPQCQADPAFLARNSGFVTAVKGPSGTEPAGFGEITSWSILADAQPSAKDFVKFMMDEGYADWLGVAPEGKMPARAGTKENPQKFTEAWNGLTAGVDTKKPLGEIYPADVMQALRTSPDTIRRWGITQGQGKLVGATLGELPVPKAINALATGQVDAAGACKQAADAVESIKTSLK</sequence>